<evidence type="ECO:0008006" key="5">
    <source>
        <dbReference type="Google" id="ProtNLM"/>
    </source>
</evidence>
<protein>
    <recommendedName>
        <fullName evidence="5">Mitochondrial 28S ribosomal protein S27</fullName>
    </recommendedName>
</protein>
<comment type="subcellular location">
    <subcellularLocation>
        <location evidence="1">Mitochondrion</location>
    </subcellularLocation>
</comment>
<gene>
    <name evidence="3" type="ORF">R5R35_011566</name>
</gene>
<comment type="caution">
    <text evidence="3">The sequence shown here is derived from an EMBL/GenBank/DDBJ whole genome shotgun (WGS) entry which is preliminary data.</text>
</comment>
<proteinExistence type="predicted"/>
<accession>A0AAN9VMG0</accession>
<dbReference type="GO" id="GO:0005739">
    <property type="term" value="C:mitochondrion"/>
    <property type="evidence" value="ECO:0007669"/>
    <property type="project" value="UniProtKB-SubCell"/>
</dbReference>
<evidence type="ECO:0000256" key="1">
    <source>
        <dbReference type="ARBA" id="ARBA00004173"/>
    </source>
</evidence>
<keyword evidence="4" id="KW-1185">Reference proteome</keyword>
<dbReference type="InterPro" id="IPR034913">
    <property type="entry name" value="mS27/PTCD2"/>
</dbReference>
<sequence>MWKLVSALRILSQRSRLHTAHISIGKRYFLSEAFQLRNVWEKRLQAPVLQNINLDELFHALDQKFNRDGKASAIDIDLFANAVRNESYIDELEDLIHKLRLSVNTTKTLPSTHHAVVRYFMDIGQYESLIRILNDRLNYGMFPDNYSLCLLLDTFIKKKQITEAARVSSIHMLQEDWNNPLVAALALYACHEYVQNPAPWESEVEEDDGEEVKVRVHYVRNPYFDDHFDLREPQLLVGKTLAAVGATMPDAVGQTYRLVGLGLHRKWKKAISLLEQLPNTGVKPGIYSAGLKIFEETFKKELNDENDPESKLRENLRRLVKELETKGLVTNDDLHNAVVSKVEQIVAREEKNMISSQEALYGEWEKMREKVLKEEMEELKRQQRLALVEKEKQQLIQKEKELFFFDNEDKIDMLLEKQELQEEVQRKLQGKTSKDPEVDYIPPEISRSRN</sequence>
<dbReference type="Proteomes" id="UP001378592">
    <property type="component" value="Unassembled WGS sequence"/>
</dbReference>
<feature type="compositionally biased region" description="Basic and acidic residues" evidence="2">
    <location>
        <begin position="425"/>
        <end position="437"/>
    </location>
</feature>
<dbReference type="InterPro" id="IPR019266">
    <property type="entry name" value="Ribosomal_mS27"/>
</dbReference>
<feature type="region of interest" description="Disordered" evidence="2">
    <location>
        <begin position="425"/>
        <end position="450"/>
    </location>
</feature>
<evidence type="ECO:0000256" key="2">
    <source>
        <dbReference type="SAM" id="MobiDB-lite"/>
    </source>
</evidence>
<organism evidence="3 4">
    <name type="scientific">Gryllus longicercus</name>
    <dbReference type="NCBI Taxonomy" id="2509291"/>
    <lineage>
        <taxon>Eukaryota</taxon>
        <taxon>Metazoa</taxon>
        <taxon>Ecdysozoa</taxon>
        <taxon>Arthropoda</taxon>
        <taxon>Hexapoda</taxon>
        <taxon>Insecta</taxon>
        <taxon>Pterygota</taxon>
        <taxon>Neoptera</taxon>
        <taxon>Polyneoptera</taxon>
        <taxon>Orthoptera</taxon>
        <taxon>Ensifera</taxon>
        <taxon>Gryllidea</taxon>
        <taxon>Grylloidea</taxon>
        <taxon>Gryllidae</taxon>
        <taxon>Gryllinae</taxon>
        <taxon>Gryllus</taxon>
    </lineage>
</organism>
<evidence type="ECO:0000313" key="4">
    <source>
        <dbReference type="Proteomes" id="UP001378592"/>
    </source>
</evidence>
<dbReference type="AlphaFoldDB" id="A0AAN9VMG0"/>
<reference evidence="3 4" key="1">
    <citation type="submission" date="2024-03" db="EMBL/GenBank/DDBJ databases">
        <title>The genome assembly and annotation of the cricket Gryllus longicercus Weissman &amp; Gray.</title>
        <authorList>
            <person name="Szrajer S."/>
            <person name="Gray D."/>
            <person name="Ylla G."/>
        </authorList>
    </citation>
    <scope>NUCLEOTIDE SEQUENCE [LARGE SCALE GENOMIC DNA]</scope>
    <source>
        <strain evidence="3">DAG 2021-001</strain>
        <tissue evidence="3">Whole body minus gut</tissue>
    </source>
</reference>
<dbReference type="EMBL" id="JAZDUA010000113">
    <property type="protein sequence ID" value="KAK7867700.1"/>
    <property type="molecule type" value="Genomic_DNA"/>
</dbReference>
<dbReference type="PANTHER" id="PTHR21393:SF0">
    <property type="entry name" value="SMALL RIBOSOMAL SUBUNIT PROTEIN MS27"/>
    <property type="match status" value="1"/>
</dbReference>
<evidence type="ECO:0000313" key="3">
    <source>
        <dbReference type="EMBL" id="KAK7867700.1"/>
    </source>
</evidence>
<name>A0AAN9VMG0_9ORTH</name>
<dbReference type="PANTHER" id="PTHR21393">
    <property type="entry name" value="MITOCHONDRIAL 28S RIBOSOMAL PROTEIN S27"/>
    <property type="match status" value="1"/>
</dbReference>
<dbReference type="Pfam" id="PF10037">
    <property type="entry name" value="MRP-S27"/>
    <property type="match status" value="1"/>
</dbReference>